<dbReference type="CDD" id="cd04458">
    <property type="entry name" value="CSP_CDS"/>
    <property type="match status" value="1"/>
</dbReference>
<name>A0ABW5XI50_9MICO</name>
<evidence type="ECO:0000313" key="3">
    <source>
        <dbReference type="Proteomes" id="UP001597391"/>
    </source>
</evidence>
<dbReference type="RefSeq" id="WP_377468209.1">
    <property type="nucleotide sequence ID" value="NZ_JBHUOP010000010.1"/>
</dbReference>
<dbReference type="SMART" id="SM00357">
    <property type="entry name" value="CSP"/>
    <property type="match status" value="1"/>
</dbReference>
<sequence>MPTGKVKFFDADKGFGFIATDDGNQVFLHASALPEGAPTPKQGARVEFGVADGRKGPQALAVKYLDPLPSVARAHRRPAEEMAVVIEDVIKLLDGAGNQLRSGRYPDKNSGTKIATVLRAIADQLEA</sequence>
<dbReference type="PROSITE" id="PS51857">
    <property type="entry name" value="CSD_2"/>
    <property type="match status" value="1"/>
</dbReference>
<dbReference type="InterPro" id="IPR002059">
    <property type="entry name" value="CSP_DNA-bd"/>
</dbReference>
<comment type="caution">
    <text evidence="2">The sequence shown here is derived from an EMBL/GenBank/DDBJ whole genome shotgun (WGS) entry which is preliminary data.</text>
</comment>
<dbReference type="Pfam" id="PF00313">
    <property type="entry name" value="CSD"/>
    <property type="match status" value="1"/>
</dbReference>
<dbReference type="SUPFAM" id="SSF50249">
    <property type="entry name" value="Nucleic acid-binding proteins"/>
    <property type="match status" value="1"/>
</dbReference>
<dbReference type="InterPro" id="IPR011129">
    <property type="entry name" value="CSD"/>
</dbReference>
<proteinExistence type="predicted"/>
<reference evidence="3" key="1">
    <citation type="journal article" date="2019" name="Int. J. Syst. Evol. Microbiol.">
        <title>The Global Catalogue of Microorganisms (GCM) 10K type strain sequencing project: providing services to taxonomists for standard genome sequencing and annotation.</title>
        <authorList>
            <consortium name="The Broad Institute Genomics Platform"/>
            <consortium name="The Broad Institute Genome Sequencing Center for Infectious Disease"/>
            <person name="Wu L."/>
            <person name="Ma J."/>
        </authorList>
    </citation>
    <scope>NUCLEOTIDE SEQUENCE [LARGE SCALE GENOMIC DNA]</scope>
    <source>
        <strain evidence="3">KCTC 33576</strain>
    </source>
</reference>
<dbReference type="PRINTS" id="PR00050">
    <property type="entry name" value="COLDSHOCK"/>
</dbReference>
<dbReference type="Proteomes" id="UP001597391">
    <property type="component" value="Unassembled WGS sequence"/>
</dbReference>
<accession>A0ABW5XI50</accession>
<evidence type="ECO:0000313" key="2">
    <source>
        <dbReference type="EMBL" id="MFD2841807.1"/>
    </source>
</evidence>
<dbReference type="EMBL" id="JBHUOP010000010">
    <property type="protein sequence ID" value="MFD2841807.1"/>
    <property type="molecule type" value="Genomic_DNA"/>
</dbReference>
<dbReference type="PANTHER" id="PTHR11544">
    <property type="entry name" value="COLD SHOCK DOMAIN CONTAINING PROTEINS"/>
    <property type="match status" value="1"/>
</dbReference>
<protein>
    <submittedName>
        <fullName evidence="2">Cold-shock protein</fullName>
    </submittedName>
</protein>
<organism evidence="2 3">
    <name type="scientific">Populibacterium corticicola</name>
    <dbReference type="NCBI Taxonomy" id="1812826"/>
    <lineage>
        <taxon>Bacteria</taxon>
        <taxon>Bacillati</taxon>
        <taxon>Actinomycetota</taxon>
        <taxon>Actinomycetes</taxon>
        <taxon>Micrococcales</taxon>
        <taxon>Jonesiaceae</taxon>
        <taxon>Populibacterium</taxon>
    </lineage>
</organism>
<dbReference type="InterPro" id="IPR050181">
    <property type="entry name" value="Cold_shock_domain"/>
</dbReference>
<dbReference type="Gene3D" id="2.40.50.140">
    <property type="entry name" value="Nucleic acid-binding proteins"/>
    <property type="match status" value="1"/>
</dbReference>
<keyword evidence="3" id="KW-1185">Reference proteome</keyword>
<evidence type="ECO:0000259" key="1">
    <source>
        <dbReference type="PROSITE" id="PS51857"/>
    </source>
</evidence>
<dbReference type="InterPro" id="IPR012340">
    <property type="entry name" value="NA-bd_OB-fold"/>
</dbReference>
<gene>
    <name evidence="2" type="ORF">ACFSYH_14695</name>
</gene>
<feature type="domain" description="CSD" evidence="1">
    <location>
        <begin position="1"/>
        <end position="64"/>
    </location>
</feature>